<organism evidence="5 6">
    <name type="scientific">Paracholeplasma vituli</name>
    <dbReference type="NCBI Taxonomy" id="69473"/>
    <lineage>
        <taxon>Bacteria</taxon>
        <taxon>Bacillati</taxon>
        <taxon>Mycoplasmatota</taxon>
        <taxon>Mollicutes</taxon>
        <taxon>Acholeplasmatales</taxon>
        <taxon>Acholeplasmataceae</taxon>
        <taxon>Paracholeplasma</taxon>
    </lineage>
</organism>
<keyword evidence="2 5" id="KW-0067">ATP-binding</keyword>
<dbReference type="InterPro" id="IPR015854">
    <property type="entry name" value="ABC_transpr_LolD-like"/>
</dbReference>
<dbReference type="EMBL" id="JAOEGN010000010">
    <property type="protein sequence ID" value="MCU0105206.1"/>
    <property type="molecule type" value="Genomic_DNA"/>
</dbReference>
<dbReference type="RefSeq" id="WP_262096475.1">
    <property type="nucleotide sequence ID" value="NZ_JAOEGN010000010.1"/>
</dbReference>
<dbReference type="InterPro" id="IPR027417">
    <property type="entry name" value="P-loop_NTPase"/>
</dbReference>
<evidence type="ECO:0000256" key="3">
    <source>
        <dbReference type="SAM" id="Phobius"/>
    </source>
</evidence>
<protein>
    <submittedName>
        <fullName evidence="5">ATP-binding cassette domain-containing protein</fullName>
    </submittedName>
</protein>
<dbReference type="GO" id="GO:0005524">
    <property type="term" value="F:ATP binding"/>
    <property type="evidence" value="ECO:0007669"/>
    <property type="project" value="UniProtKB-KW"/>
</dbReference>
<dbReference type="SMART" id="SM00382">
    <property type="entry name" value="AAA"/>
    <property type="match status" value="1"/>
</dbReference>
<sequence>MISIKHVTKQFQQKNEITYGLNDVSLDINGPGLIGIRGHSGSGKTTLLNLIYGFDHTYEGEINLDLSLNEMYYITQKNVLLRNQRVIDQFKVAMTEYAEDKVKVALRNVSLDESYLYKETKYLSTGEEKRLMIALALIKDVKLLLADEPTENLDEYNQSIIMSLLKNMSKTITVMVVSHNEKLLSEYADRIIVFDHGTIQSDRDNHSIIDSLIHPKQVIEKIIPRTSTRFTSFSHNLSYVLIALFLVALSLLLSVTTRLIIKDEASFLQFNEKAYVIDTVDSSIENAIIEGSVFPIYQQLFSVRGMFLSEIEQYAYLIPVQNQQISFVDSQAIKRRYLFGNAPTQFNEVALSIKSARMMLEANTLPINVDMKDLIGKRLELSYQNLAYTFYVTGIYDSQALEIANHQDIYVFTTPHYNISYASMINLIPNTSVLAHDEVFVSDQTSYSINDTIEVLGKTYKVKGVYTDSNTLNRIIFSNEILNQINYEIHKEMNNRFVVLNQDLIRSKDQKSYDLSYSEYISSRVVTFTIFIILSMILTVGLYFTIILTTTYELAYYESDILFYKLNHYSNQQIVRIFIMKYLKGVIGSTLFTTIIIGLFLSNTSSSYLYRSTVLLVILGIIGLSLILILYYLIIISKANKGILKMYKEE</sequence>
<keyword evidence="1" id="KW-0547">Nucleotide-binding</keyword>
<evidence type="ECO:0000313" key="6">
    <source>
        <dbReference type="Proteomes" id="UP001209076"/>
    </source>
</evidence>
<dbReference type="Pfam" id="PF00005">
    <property type="entry name" value="ABC_tran"/>
    <property type="match status" value="1"/>
</dbReference>
<evidence type="ECO:0000259" key="4">
    <source>
        <dbReference type="PROSITE" id="PS50893"/>
    </source>
</evidence>
<comment type="caution">
    <text evidence="5">The sequence shown here is derived from an EMBL/GenBank/DDBJ whole genome shotgun (WGS) entry which is preliminary data.</text>
</comment>
<name>A0ABT2PW67_9MOLU</name>
<keyword evidence="6" id="KW-1185">Reference proteome</keyword>
<keyword evidence="3" id="KW-0812">Transmembrane</keyword>
<dbReference type="SUPFAM" id="SSF52540">
    <property type="entry name" value="P-loop containing nucleoside triphosphate hydrolases"/>
    <property type="match status" value="1"/>
</dbReference>
<dbReference type="Proteomes" id="UP001209076">
    <property type="component" value="Unassembled WGS sequence"/>
</dbReference>
<feature type="domain" description="ABC transporter" evidence="4">
    <location>
        <begin position="2"/>
        <end position="221"/>
    </location>
</feature>
<dbReference type="InterPro" id="IPR003439">
    <property type="entry name" value="ABC_transporter-like_ATP-bd"/>
</dbReference>
<keyword evidence="3" id="KW-0472">Membrane</keyword>
<dbReference type="InterPro" id="IPR003593">
    <property type="entry name" value="AAA+_ATPase"/>
</dbReference>
<dbReference type="PANTHER" id="PTHR24220">
    <property type="entry name" value="IMPORT ATP-BINDING PROTEIN"/>
    <property type="match status" value="1"/>
</dbReference>
<keyword evidence="3" id="KW-1133">Transmembrane helix</keyword>
<feature type="transmembrane region" description="Helical" evidence="3">
    <location>
        <begin position="525"/>
        <end position="548"/>
    </location>
</feature>
<accession>A0ABT2PW67</accession>
<evidence type="ECO:0000313" key="5">
    <source>
        <dbReference type="EMBL" id="MCU0105206.1"/>
    </source>
</evidence>
<reference evidence="6" key="1">
    <citation type="submission" date="2023-07" db="EMBL/GenBank/DDBJ databases">
        <title>Novel Mycoplasma species identified in domestic and wild animals.</title>
        <authorList>
            <person name="Volokhov D.V."/>
            <person name="Furtak V.A."/>
            <person name="Zagorodnyaya T.A."/>
        </authorList>
    </citation>
    <scope>NUCLEOTIDE SEQUENCE [LARGE SCALE GENOMIC DNA]</scope>
    <source>
        <strain evidence="6">92-19</strain>
    </source>
</reference>
<feature type="transmembrane region" description="Helical" evidence="3">
    <location>
        <begin position="582"/>
        <end position="602"/>
    </location>
</feature>
<feature type="transmembrane region" description="Helical" evidence="3">
    <location>
        <begin position="239"/>
        <end position="261"/>
    </location>
</feature>
<dbReference type="PROSITE" id="PS50893">
    <property type="entry name" value="ABC_TRANSPORTER_2"/>
    <property type="match status" value="1"/>
</dbReference>
<dbReference type="Gene3D" id="3.40.50.300">
    <property type="entry name" value="P-loop containing nucleotide triphosphate hydrolases"/>
    <property type="match status" value="1"/>
</dbReference>
<evidence type="ECO:0000256" key="1">
    <source>
        <dbReference type="ARBA" id="ARBA00022741"/>
    </source>
</evidence>
<feature type="transmembrane region" description="Helical" evidence="3">
    <location>
        <begin position="614"/>
        <end position="636"/>
    </location>
</feature>
<proteinExistence type="predicted"/>
<evidence type="ECO:0000256" key="2">
    <source>
        <dbReference type="ARBA" id="ARBA00022840"/>
    </source>
</evidence>
<gene>
    <name evidence="5" type="ORF">N7603_06005</name>
</gene>